<dbReference type="AlphaFoldDB" id="A0A0B0EIF1"/>
<dbReference type="EMBL" id="JRYO01000230">
    <property type="protein sequence ID" value="KHE90868.1"/>
    <property type="molecule type" value="Genomic_DNA"/>
</dbReference>
<dbReference type="InterPro" id="IPR011330">
    <property type="entry name" value="Glyco_hydro/deAcase_b/a-brl"/>
</dbReference>
<evidence type="ECO:0000313" key="2">
    <source>
        <dbReference type="Proteomes" id="UP000030652"/>
    </source>
</evidence>
<dbReference type="SUPFAM" id="SSF88713">
    <property type="entry name" value="Glycoside hydrolase/deacetylase"/>
    <property type="match status" value="1"/>
</dbReference>
<dbReference type="eggNOG" id="COG0726">
    <property type="taxonomic scope" value="Bacteria"/>
</dbReference>
<evidence type="ECO:0008006" key="3">
    <source>
        <dbReference type="Google" id="ProtNLM"/>
    </source>
</evidence>
<evidence type="ECO:0000313" key="1">
    <source>
        <dbReference type="EMBL" id="KHE90868.1"/>
    </source>
</evidence>
<sequence>MIKEIDRQGWDVGLHPSWYSFNDTGELKRQKEQLENVLGHEIVSIRQHYLHYDIRITPRVQSEAGFKYDSTLGLNDNIGFRFGTSYPWNLYDLEAENELPIIEIPLIVQDNALLHSNKGMRLDEDTAFQYVIQMADSVERVGGVLTLLWHPNTIVRQDWWNLYLRALNYLKQKQVWFASVKEIGEWWTQNK</sequence>
<dbReference type="GO" id="GO:0005975">
    <property type="term" value="P:carbohydrate metabolic process"/>
    <property type="evidence" value="ECO:0007669"/>
    <property type="project" value="InterPro"/>
</dbReference>
<comment type="caution">
    <text evidence="1">The sequence shown here is derived from an EMBL/GenBank/DDBJ whole genome shotgun (WGS) entry which is preliminary data.</text>
</comment>
<protein>
    <recommendedName>
        <fullName evidence="3">Polysaccharide deacetylase</fullName>
    </recommendedName>
</protein>
<name>A0A0B0EIF1_9BACT</name>
<dbReference type="Proteomes" id="UP000030652">
    <property type="component" value="Unassembled WGS sequence"/>
</dbReference>
<reference evidence="1 2" key="1">
    <citation type="submission" date="2014-10" db="EMBL/GenBank/DDBJ databases">
        <title>Draft genome of anammox bacterium scalindua brodae, obtained using differential coverage binning of sequence data from two enrichment reactors.</title>
        <authorList>
            <person name="Speth D.R."/>
            <person name="Russ L."/>
            <person name="Kartal B."/>
            <person name="Op den Camp H.J."/>
            <person name="Dutilh B.E."/>
            <person name="Jetten M.S."/>
        </authorList>
    </citation>
    <scope>NUCLEOTIDE SEQUENCE [LARGE SCALE GENOMIC DNA]</scope>
    <source>
        <strain evidence="1">RU1</strain>
    </source>
</reference>
<gene>
    <name evidence="1" type="ORF">SCABRO_03397</name>
</gene>
<dbReference type="CDD" id="cd10931">
    <property type="entry name" value="CE4_u7"/>
    <property type="match status" value="1"/>
</dbReference>
<dbReference type="Gene3D" id="3.20.20.370">
    <property type="entry name" value="Glycoside hydrolase/deacetylase"/>
    <property type="match status" value="1"/>
</dbReference>
<proteinExistence type="predicted"/>
<accession>A0A0B0EIF1</accession>
<organism evidence="1 2">
    <name type="scientific">Candidatus Scalindua brodae</name>
    <dbReference type="NCBI Taxonomy" id="237368"/>
    <lineage>
        <taxon>Bacteria</taxon>
        <taxon>Pseudomonadati</taxon>
        <taxon>Planctomycetota</taxon>
        <taxon>Candidatus Brocadiia</taxon>
        <taxon>Candidatus Brocadiales</taxon>
        <taxon>Candidatus Scalinduaceae</taxon>
        <taxon>Candidatus Scalindua</taxon>
    </lineage>
</organism>